<keyword evidence="2 4" id="KW-0560">Oxidoreductase</keyword>
<dbReference type="OMA" id="IMSIITH"/>
<gene>
    <name evidence="6" type="ORF">M427DRAFT_53297</name>
</gene>
<dbReference type="AlphaFoldDB" id="A0A139APW3"/>
<dbReference type="InterPro" id="IPR016162">
    <property type="entry name" value="Ald_DH_N"/>
</dbReference>
<dbReference type="EMBL" id="KQ965740">
    <property type="protein sequence ID" value="KXS18801.1"/>
    <property type="molecule type" value="Genomic_DNA"/>
</dbReference>
<dbReference type="Gene3D" id="3.40.309.10">
    <property type="entry name" value="Aldehyde Dehydrogenase, Chain A, domain 2"/>
    <property type="match status" value="1"/>
</dbReference>
<name>A0A139APW3_GONPJ</name>
<sequence>MFGVDEDTPDVQEIDVNGNKLKIHTGLFINGKFISSNAGKKFPTINPATGEVICEVYEADKADVDAAVAVAQKAYDEVWSKLPPAKRADLLWKLGELFGQEHQLLAEIEALDNGMKLNTALGFTRDLIPYRFKYAAGWCDKIEGKVMMNEGTYFSYTRREPYGVIGAITPWNAPFSQLTGKICMALSTGNTIVVKTSEKSPLSALAFCELVKKAGIPDGVINIVSGFGPTAGAALVEHPTVPKVTFTGSVRTGKKLVEMSSKSNLKKISLELGGKSPAIVFEDADIEQAAKWATRGVFALSGQLCIASSRCFVHESVKDQFIAAYKKITENQGVGDQFDPNSQAGLGPLVDEAQLNVSDVMRYIDIGSKEATLVTGGKRLGGKGFYVAPTIFADVKDDATIMKEEIFGPVVAINTFKTEDEVIKRANNTTFGLGASIFTENITRALRVSSAIQAGTVWVNCANVLEPQTPFGGYKESGWEREYSSEYLNAYTQVKAVKVNVGNRLP</sequence>
<feature type="domain" description="Aldehyde dehydrogenase" evidence="5">
    <location>
        <begin position="34"/>
        <end position="497"/>
    </location>
</feature>
<evidence type="ECO:0000313" key="7">
    <source>
        <dbReference type="Proteomes" id="UP000070544"/>
    </source>
</evidence>
<feature type="active site" evidence="3">
    <location>
        <position position="271"/>
    </location>
</feature>
<dbReference type="InterPro" id="IPR016161">
    <property type="entry name" value="Ald_DH/histidinol_DH"/>
</dbReference>
<comment type="similarity">
    <text evidence="1 4">Belongs to the aldehyde dehydrogenase family.</text>
</comment>
<dbReference type="InterPro" id="IPR016163">
    <property type="entry name" value="Ald_DH_C"/>
</dbReference>
<dbReference type="FunFam" id="3.40.605.10:FF:000001">
    <property type="entry name" value="Aldehyde dehydrogenase 1"/>
    <property type="match status" value="1"/>
</dbReference>
<dbReference type="PROSITE" id="PS00687">
    <property type="entry name" value="ALDEHYDE_DEHYDR_GLU"/>
    <property type="match status" value="1"/>
</dbReference>
<evidence type="ECO:0000313" key="6">
    <source>
        <dbReference type="EMBL" id="KXS18801.1"/>
    </source>
</evidence>
<dbReference type="InterPro" id="IPR015590">
    <property type="entry name" value="Aldehyde_DH_dom"/>
</dbReference>
<keyword evidence="7" id="KW-1185">Reference proteome</keyword>
<evidence type="ECO:0000259" key="5">
    <source>
        <dbReference type="Pfam" id="PF00171"/>
    </source>
</evidence>
<evidence type="ECO:0000256" key="2">
    <source>
        <dbReference type="ARBA" id="ARBA00023002"/>
    </source>
</evidence>
<dbReference type="SUPFAM" id="SSF53720">
    <property type="entry name" value="ALDH-like"/>
    <property type="match status" value="1"/>
</dbReference>
<organism evidence="6 7">
    <name type="scientific">Gonapodya prolifera (strain JEL478)</name>
    <name type="common">Monoblepharis prolifera</name>
    <dbReference type="NCBI Taxonomy" id="1344416"/>
    <lineage>
        <taxon>Eukaryota</taxon>
        <taxon>Fungi</taxon>
        <taxon>Fungi incertae sedis</taxon>
        <taxon>Chytridiomycota</taxon>
        <taxon>Chytridiomycota incertae sedis</taxon>
        <taxon>Monoblepharidomycetes</taxon>
        <taxon>Monoblepharidales</taxon>
        <taxon>Gonapodyaceae</taxon>
        <taxon>Gonapodya</taxon>
    </lineage>
</organism>
<evidence type="ECO:0000256" key="1">
    <source>
        <dbReference type="ARBA" id="ARBA00009986"/>
    </source>
</evidence>
<accession>A0A139APW3</accession>
<evidence type="ECO:0000256" key="4">
    <source>
        <dbReference type="RuleBase" id="RU003345"/>
    </source>
</evidence>
<dbReference type="FunFam" id="3.40.309.10:FF:000012">
    <property type="entry name" value="Betaine aldehyde dehydrogenase"/>
    <property type="match status" value="1"/>
</dbReference>
<dbReference type="OrthoDB" id="310895at2759"/>
<dbReference type="GO" id="GO:0016620">
    <property type="term" value="F:oxidoreductase activity, acting on the aldehyde or oxo group of donors, NAD or NADP as acceptor"/>
    <property type="evidence" value="ECO:0007669"/>
    <property type="project" value="InterPro"/>
</dbReference>
<evidence type="ECO:0000256" key="3">
    <source>
        <dbReference type="PROSITE-ProRule" id="PRU10007"/>
    </source>
</evidence>
<dbReference type="Pfam" id="PF00171">
    <property type="entry name" value="Aldedh"/>
    <property type="match status" value="1"/>
</dbReference>
<dbReference type="STRING" id="1344416.A0A139APW3"/>
<dbReference type="Proteomes" id="UP000070544">
    <property type="component" value="Unassembled WGS sequence"/>
</dbReference>
<dbReference type="InterPro" id="IPR029510">
    <property type="entry name" value="Ald_DH_CS_GLU"/>
</dbReference>
<dbReference type="Gene3D" id="3.40.605.10">
    <property type="entry name" value="Aldehyde Dehydrogenase, Chain A, domain 1"/>
    <property type="match status" value="1"/>
</dbReference>
<proteinExistence type="inferred from homology"/>
<dbReference type="PANTHER" id="PTHR11699">
    <property type="entry name" value="ALDEHYDE DEHYDROGENASE-RELATED"/>
    <property type="match status" value="1"/>
</dbReference>
<protein>
    <submittedName>
        <fullName evidence="6">Indole-3-acetaldehyde dehydrogenase</fullName>
    </submittedName>
</protein>
<reference evidence="6 7" key="1">
    <citation type="journal article" date="2015" name="Genome Biol. Evol.">
        <title>Phylogenomic analyses indicate that early fungi evolved digesting cell walls of algal ancestors of land plants.</title>
        <authorList>
            <person name="Chang Y."/>
            <person name="Wang S."/>
            <person name="Sekimoto S."/>
            <person name="Aerts A.L."/>
            <person name="Choi C."/>
            <person name="Clum A."/>
            <person name="LaButti K.M."/>
            <person name="Lindquist E.A."/>
            <person name="Yee Ngan C."/>
            <person name="Ohm R.A."/>
            <person name="Salamov A.A."/>
            <person name="Grigoriev I.V."/>
            <person name="Spatafora J.W."/>
            <person name="Berbee M.L."/>
        </authorList>
    </citation>
    <scope>NUCLEOTIDE SEQUENCE [LARGE SCALE GENOMIC DNA]</scope>
    <source>
        <strain evidence="6 7">JEL478</strain>
    </source>
</reference>